<comment type="subcellular location">
    <subcellularLocation>
        <location evidence="1">Secreted</location>
    </subcellularLocation>
</comment>
<accession>A0A8K0DAR8</accession>
<dbReference type="InterPro" id="IPR014044">
    <property type="entry name" value="CAP_dom"/>
</dbReference>
<dbReference type="SUPFAM" id="SSF55797">
    <property type="entry name" value="PR-1-like"/>
    <property type="match status" value="1"/>
</dbReference>
<dbReference type="EMBL" id="VTPC01002476">
    <property type="protein sequence ID" value="KAF2899976.1"/>
    <property type="molecule type" value="Genomic_DNA"/>
</dbReference>
<dbReference type="AlphaFoldDB" id="A0A8K0DAR8"/>
<feature type="domain" description="SCP" evidence="3">
    <location>
        <begin position="1"/>
        <end position="122"/>
    </location>
</feature>
<dbReference type="Gene3D" id="1.10.10.740">
    <property type="entry name" value="Crisp domain"/>
    <property type="match status" value="1"/>
</dbReference>
<evidence type="ECO:0000313" key="5">
    <source>
        <dbReference type="Proteomes" id="UP000801492"/>
    </source>
</evidence>
<dbReference type="SUPFAM" id="SSF57546">
    <property type="entry name" value="Crisp domain-like"/>
    <property type="match status" value="1"/>
</dbReference>
<protein>
    <recommendedName>
        <fullName evidence="3">SCP domain-containing protein</fullName>
    </recommendedName>
</protein>
<dbReference type="Pfam" id="PF00188">
    <property type="entry name" value="CAP"/>
    <property type="match status" value="1"/>
</dbReference>
<dbReference type="InterPro" id="IPR018244">
    <property type="entry name" value="Allrgn_V5/Tpx1_CS"/>
</dbReference>
<keyword evidence="5" id="KW-1185">Reference proteome</keyword>
<keyword evidence="2" id="KW-0964">Secreted</keyword>
<evidence type="ECO:0000256" key="1">
    <source>
        <dbReference type="ARBA" id="ARBA00004613"/>
    </source>
</evidence>
<evidence type="ECO:0000256" key="2">
    <source>
        <dbReference type="ARBA" id="ARBA00022525"/>
    </source>
</evidence>
<reference evidence="4" key="1">
    <citation type="submission" date="2019-08" db="EMBL/GenBank/DDBJ databases">
        <title>The genome of the North American firefly Photinus pyralis.</title>
        <authorList>
            <consortium name="Photinus pyralis genome working group"/>
            <person name="Fallon T.R."/>
            <person name="Sander Lower S.E."/>
            <person name="Weng J.-K."/>
        </authorList>
    </citation>
    <scope>NUCLEOTIDE SEQUENCE</scope>
    <source>
        <strain evidence="4">TRF0915ILg1</strain>
        <tissue evidence="4">Whole body</tissue>
    </source>
</reference>
<feature type="non-terminal residue" evidence="4">
    <location>
        <position position="198"/>
    </location>
</feature>
<proteinExistence type="predicted"/>
<dbReference type="InterPro" id="IPR013871">
    <property type="entry name" value="Cysteine_rich_secretory"/>
</dbReference>
<dbReference type="OrthoDB" id="337038at2759"/>
<name>A0A8K0DAR8_IGNLU</name>
<dbReference type="PROSITE" id="PS01009">
    <property type="entry name" value="CRISP_1"/>
    <property type="match status" value="1"/>
</dbReference>
<dbReference type="GO" id="GO:0005576">
    <property type="term" value="C:extracellular region"/>
    <property type="evidence" value="ECO:0007669"/>
    <property type="project" value="UniProtKB-SubCell"/>
</dbReference>
<dbReference type="Pfam" id="PF08562">
    <property type="entry name" value="Crisp"/>
    <property type="match status" value="1"/>
</dbReference>
<evidence type="ECO:0000259" key="3">
    <source>
        <dbReference type="SMART" id="SM00198"/>
    </source>
</evidence>
<comment type="caution">
    <text evidence="4">The sequence shown here is derived from an EMBL/GenBank/DDBJ whole genome shotgun (WGS) entry which is preliminary data.</text>
</comment>
<dbReference type="InterPro" id="IPR001283">
    <property type="entry name" value="CRISP-related"/>
</dbReference>
<organism evidence="4 5">
    <name type="scientific">Ignelater luminosus</name>
    <name type="common">Cucubano</name>
    <name type="synonym">Pyrophorus luminosus</name>
    <dbReference type="NCBI Taxonomy" id="2038154"/>
    <lineage>
        <taxon>Eukaryota</taxon>
        <taxon>Metazoa</taxon>
        <taxon>Ecdysozoa</taxon>
        <taxon>Arthropoda</taxon>
        <taxon>Hexapoda</taxon>
        <taxon>Insecta</taxon>
        <taxon>Pterygota</taxon>
        <taxon>Neoptera</taxon>
        <taxon>Endopterygota</taxon>
        <taxon>Coleoptera</taxon>
        <taxon>Polyphaga</taxon>
        <taxon>Elateriformia</taxon>
        <taxon>Elateroidea</taxon>
        <taxon>Elateridae</taxon>
        <taxon>Agrypninae</taxon>
        <taxon>Pyrophorini</taxon>
        <taxon>Ignelater</taxon>
    </lineage>
</organism>
<sequence>KWHSGAAKAAQRWANQCMLLTHDNVTGRYINNYGSCGQNIFVSSHQVPWLFAIKTWWLEKDNFTFGSPYNDLLVIGHYTQMVWATTHEVGCGFNKCDKIGEIPVKRYYNYVCNYCPIGNSPGKLGRPYRRGRPCGMCKRFCHVKKLCTNACPVADYWANCRELHSVWPDWLCNTFTQKGRERMDSCKATCMCKGKIHD</sequence>
<evidence type="ECO:0000313" key="4">
    <source>
        <dbReference type="EMBL" id="KAF2899976.1"/>
    </source>
</evidence>
<dbReference type="PANTHER" id="PTHR10334">
    <property type="entry name" value="CYSTEINE-RICH SECRETORY PROTEIN-RELATED"/>
    <property type="match status" value="1"/>
</dbReference>
<gene>
    <name evidence="4" type="ORF">ILUMI_06212</name>
</gene>
<dbReference type="InterPro" id="IPR042076">
    <property type="entry name" value="Crisp-like_dom"/>
</dbReference>
<dbReference type="Proteomes" id="UP000801492">
    <property type="component" value="Unassembled WGS sequence"/>
</dbReference>
<dbReference type="PRINTS" id="PR00837">
    <property type="entry name" value="V5TPXLIKE"/>
</dbReference>
<dbReference type="SMART" id="SM00198">
    <property type="entry name" value="SCP"/>
    <property type="match status" value="1"/>
</dbReference>
<dbReference type="Gene3D" id="3.40.33.10">
    <property type="entry name" value="CAP"/>
    <property type="match status" value="1"/>
</dbReference>
<dbReference type="InterPro" id="IPR035940">
    <property type="entry name" value="CAP_sf"/>
</dbReference>